<accession>A0A644XT62</accession>
<comment type="caution">
    <text evidence="1">The sequence shown here is derived from an EMBL/GenBank/DDBJ whole genome shotgun (WGS) entry which is preliminary data.</text>
</comment>
<organism evidence="1">
    <name type="scientific">bioreactor metagenome</name>
    <dbReference type="NCBI Taxonomy" id="1076179"/>
    <lineage>
        <taxon>unclassified sequences</taxon>
        <taxon>metagenomes</taxon>
        <taxon>ecological metagenomes</taxon>
    </lineage>
</organism>
<dbReference type="SUPFAM" id="SSF55486">
    <property type="entry name" value="Metalloproteases ('zincins'), catalytic domain"/>
    <property type="match status" value="1"/>
</dbReference>
<reference evidence="1" key="1">
    <citation type="submission" date="2019-08" db="EMBL/GenBank/DDBJ databases">
        <authorList>
            <person name="Kucharzyk K."/>
            <person name="Murdoch R.W."/>
            <person name="Higgins S."/>
            <person name="Loffler F."/>
        </authorList>
    </citation>
    <scope>NUCLEOTIDE SEQUENCE</scope>
</reference>
<evidence type="ECO:0008006" key="2">
    <source>
        <dbReference type="Google" id="ProtNLM"/>
    </source>
</evidence>
<sequence>MVTLQGVGMSAAKMNPEKKFLVYISNVKTASCIWSSAACALTYDYVKARATDDSRYTFSAKEKDDETQYSYFGARYYDSDLSVWLSVDPMSDKYPNLSPYAYCANNPVMLVDPNGMEVITEVHRYKTNKDGSERELNKFSFRRADRIDVTHTVRDMKIYDGTGKESDETMTNAATEIQNEITDYWNTSNKEGADKDGYITNKRGQKLKVSTTFENNIEVVKDFSSLKSTDNIIHVISGNDMYSMIGSTTGMTLEGGARGSNIIYTTGYHLTPGSFDGAFAHEWGHSLGLDDVRIYRIGAENSLMYNSTPTIGRGPEFKFDAKLPRPSYQEFKNSRYSTPTYFPPNLRYQ</sequence>
<dbReference type="InterPro" id="IPR050708">
    <property type="entry name" value="T6SS_VgrG/RHS"/>
</dbReference>
<evidence type="ECO:0000313" key="1">
    <source>
        <dbReference type="EMBL" id="MPM19355.1"/>
    </source>
</evidence>
<dbReference type="GO" id="GO:0008237">
    <property type="term" value="F:metallopeptidase activity"/>
    <property type="evidence" value="ECO:0007669"/>
    <property type="project" value="InterPro"/>
</dbReference>
<gene>
    <name evidence="1" type="ORF">SDC9_65778</name>
</gene>
<protein>
    <recommendedName>
        <fullName evidence="2">RHS repeat-associated core domain-containing protein</fullName>
    </recommendedName>
</protein>
<dbReference type="PANTHER" id="PTHR32305">
    <property type="match status" value="1"/>
</dbReference>
<dbReference type="AlphaFoldDB" id="A0A644XT62"/>
<dbReference type="InterPro" id="IPR022385">
    <property type="entry name" value="Rhs_assc_core"/>
</dbReference>
<dbReference type="InterPro" id="IPR024079">
    <property type="entry name" value="MetalloPept_cat_dom_sf"/>
</dbReference>
<dbReference type="Gene3D" id="3.40.390.10">
    <property type="entry name" value="Collagenase (Catalytic Domain)"/>
    <property type="match status" value="1"/>
</dbReference>
<name>A0A644XT62_9ZZZZ</name>
<proteinExistence type="predicted"/>
<dbReference type="PANTHER" id="PTHR32305:SF15">
    <property type="entry name" value="PROTEIN RHSA-RELATED"/>
    <property type="match status" value="1"/>
</dbReference>
<dbReference type="Gene3D" id="2.180.10.10">
    <property type="entry name" value="RHS repeat-associated core"/>
    <property type="match status" value="1"/>
</dbReference>
<dbReference type="EMBL" id="VSSQ01003160">
    <property type="protein sequence ID" value="MPM19355.1"/>
    <property type="molecule type" value="Genomic_DNA"/>
</dbReference>
<dbReference type="NCBIfam" id="TIGR03696">
    <property type="entry name" value="Rhs_assc_core"/>
    <property type="match status" value="1"/>
</dbReference>